<accession>A0A2G8KTK4</accession>
<dbReference type="InterPro" id="IPR006011">
    <property type="entry name" value="Syntaxin_N"/>
</dbReference>
<dbReference type="Proteomes" id="UP000230750">
    <property type="component" value="Unassembled WGS sequence"/>
</dbReference>
<dbReference type="GO" id="GO:0016020">
    <property type="term" value="C:membrane"/>
    <property type="evidence" value="ECO:0007669"/>
    <property type="project" value="InterPro"/>
</dbReference>
<dbReference type="Pfam" id="PF00804">
    <property type="entry name" value="Syntaxin"/>
    <property type="match status" value="1"/>
</dbReference>
<evidence type="ECO:0000259" key="3">
    <source>
        <dbReference type="Pfam" id="PF00804"/>
    </source>
</evidence>
<evidence type="ECO:0000313" key="5">
    <source>
        <dbReference type="Proteomes" id="UP000230750"/>
    </source>
</evidence>
<protein>
    <submittedName>
        <fullName evidence="4">Chain B, The Habc Domain Of Neuronal Syntaxin From The Squid Loligo Pealei</fullName>
    </submittedName>
</protein>
<keyword evidence="5" id="KW-1185">Reference proteome</keyword>
<comment type="caution">
    <text evidence="4">The sequence shown here is derived from an EMBL/GenBank/DDBJ whole genome shotgun (WGS) entry which is preliminary data.</text>
</comment>
<feature type="compositionally biased region" description="Basic and acidic residues" evidence="2">
    <location>
        <begin position="17"/>
        <end position="26"/>
    </location>
</feature>
<dbReference type="OrthoDB" id="10255013at2759"/>
<evidence type="ECO:0000256" key="2">
    <source>
        <dbReference type="SAM" id="MobiDB-lite"/>
    </source>
</evidence>
<name>A0A2G8KTK4_STIJA</name>
<evidence type="ECO:0000313" key="4">
    <source>
        <dbReference type="EMBL" id="PIK51327.1"/>
    </source>
</evidence>
<gene>
    <name evidence="4" type="ORF">BSL78_11804</name>
</gene>
<dbReference type="SUPFAM" id="SSF47661">
    <property type="entry name" value="t-snare proteins"/>
    <property type="match status" value="1"/>
</dbReference>
<dbReference type="AlphaFoldDB" id="A0A2G8KTK4"/>
<dbReference type="STRING" id="307972.A0A2G8KTK4"/>
<organism evidence="4 5">
    <name type="scientific">Stichopus japonicus</name>
    <name type="common">Sea cucumber</name>
    <dbReference type="NCBI Taxonomy" id="307972"/>
    <lineage>
        <taxon>Eukaryota</taxon>
        <taxon>Metazoa</taxon>
        <taxon>Echinodermata</taxon>
        <taxon>Eleutherozoa</taxon>
        <taxon>Echinozoa</taxon>
        <taxon>Holothuroidea</taxon>
        <taxon>Aspidochirotacea</taxon>
        <taxon>Aspidochirotida</taxon>
        <taxon>Stichopodidae</taxon>
        <taxon>Apostichopus</taxon>
    </lineage>
</organism>
<dbReference type="GO" id="GO:0016192">
    <property type="term" value="P:vesicle-mediated transport"/>
    <property type="evidence" value="ECO:0007669"/>
    <property type="project" value="InterPro"/>
</dbReference>
<dbReference type="InterPro" id="IPR010989">
    <property type="entry name" value="SNARE"/>
</dbReference>
<feature type="non-terminal residue" evidence="4">
    <location>
        <position position="85"/>
    </location>
</feature>
<reference evidence="4 5" key="1">
    <citation type="journal article" date="2017" name="PLoS Biol.">
        <title>The sea cucumber genome provides insights into morphological evolution and visceral regeneration.</title>
        <authorList>
            <person name="Zhang X."/>
            <person name="Sun L."/>
            <person name="Yuan J."/>
            <person name="Sun Y."/>
            <person name="Gao Y."/>
            <person name="Zhang L."/>
            <person name="Li S."/>
            <person name="Dai H."/>
            <person name="Hamel J.F."/>
            <person name="Liu C."/>
            <person name="Yu Y."/>
            <person name="Liu S."/>
            <person name="Lin W."/>
            <person name="Guo K."/>
            <person name="Jin S."/>
            <person name="Xu P."/>
            <person name="Storey K.B."/>
            <person name="Huan P."/>
            <person name="Zhang T."/>
            <person name="Zhou Y."/>
            <person name="Zhang J."/>
            <person name="Lin C."/>
            <person name="Li X."/>
            <person name="Xing L."/>
            <person name="Huo D."/>
            <person name="Sun M."/>
            <person name="Wang L."/>
            <person name="Mercier A."/>
            <person name="Li F."/>
            <person name="Yang H."/>
            <person name="Xiang J."/>
        </authorList>
    </citation>
    <scope>NUCLEOTIDE SEQUENCE [LARGE SCALE GENOMIC DNA]</scope>
    <source>
        <strain evidence="4">Shaxun</strain>
        <tissue evidence="4">Muscle</tissue>
    </source>
</reference>
<dbReference type="EMBL" id="MRZV01000379">
    <property type="protein sequence ID" value="PIK51327.1"/>
    <property type="molecule type" value="Genomic_DNA"/>
</dbReference>
<sequence length="85" mass="9718">MSQSRCHKVELLETHYSTKADTQAKGEEEDDANDVSVNIDSGENYMEEFFAQVEEIRSNIDKISENVEEVKKKHSDILSAPQQDE</sequence>
<feature type="coiled-coil region" evidence="1">
    <location>
        <begin position="46"/>
        <end position="73"/>
    </location>
</feature>
<keyword evidence="1" id="KW-0175">Coiled coil</keyword>
<feature type="region of interest" description="Disordered" evidence="2">
    <location>
        <begin position="17"/>
        <end position="40"/>
    </location>
</feature>
<evidence type="ECO:0000256" key="1">
    <source>
        <dbReference type="SAM" id="Coils"/>
    </source>
</evidence>
<dbReference type="Gene3D" id="1.20.58.70">
    <property type="match status" value="1"/>
</dbReference>
<feature type="domain" description="Syntaxin N-terminal" evidence="3">
    <location>
        <begin position="44"/>
        <end position="82"/>
    </location>
</feature>
<proteinExistence type="predicted"/>